<feature type="transmembrane region" description="Helical" evidence="2">
    <location>
        <begin position="6"/>
        <end position="25"/>
    </location>
</feature>
<evidence type="ECO:0000256" key="2">
    <source>
        <dbReference type="SAM" id="Phobius"/>
    </source>
</evidence>
<evidence type="ECO:0000313" key="4">
    <source>
        <dbReference type="Proteomes" id="UP001314263"/>
    </source>
</evidence>
<reference evidence="3 4" key="1">
    <citation type="submission" date="2023-10" db="EMBL/GenBank/DDBJ databases">
        <authorList>
            <person name="Maclean D."/>
            <person name="Macfadyen A."/>
        </authorList>
    </citation>
    <scope>NUCLEOTIDE SEQUENCE [LARGE SCALE GENOMIC DNA]</scope>
</reference>
<feature type="region of interest" description="Disordered" evidence="1">
    <location>
        <begin position="60"/>
        <end position="119"/>
    </location>
</feature>
<comment type="caution">
    <text evidence="3">The sequence shown here is derived from an EMBL/GenBank/DDBJ whole genome shotgun (WGS) entry which is preliminary data.</text>
</comment>
<dbReference type="Proteomes" id="UP001314263">
    <property type="component" value="Unassembled WGS sequence"/>
</dbReference>
<organism evidence="3 4">
    <name type="scientific">Coccomyxa viridis</name>
    <dbReference type="NCBI Taxonomy" id="1274662"/>
    <lineage>
        <taxon>Eukaryota</taxon>
        <taxon>Viridiplantae</taxon>
        <taxon>Chlorophyta</taxon>
        <taxon>core chlorophytes</taxon>
        <taxon>Trebouxiophyceae</taxon>
        <taxon>Trebouxiophyceae incertae sedis</taxon>
        <taxon>Coccomyxaceae</taxon>
        <taxon>Coccomyxa</taxon>
    </lineage>
</organism>
<gene>
    <name evidence="3" type="ORF">CVIRNUC_003344</name>
</gene>
<feature type="compositionally biased region" description="Polar residues" evidence="1">
    <location>
        <begin position="60"/>
        <end position="70"/>
    </location>
</feature>
<proteinExistence type="predicted"/>
<keyword evidence="2" id="KW-1133">Transmembrane helix</keyword>
<protein>
    <submittedName>
        <fullName evidence="3">Uncharacterized protein</fullName>
    </submittedName>
</protein>
<keyword evidence="2" id="KW-0472">Membrane</keyword>
<keyword evidence="4" id="KW-1185">Reference proteome</keyword>
<evidence type="ECO:0000313" key="3">
    <source>
        <dbReference type="EMBL" id="CAK0766298.1"/>
    </source>
</evidence>
<keyword evidence="2" id="KW-0812">Transmembrane</keyword>
<dbReference type="AlphaFoldDB" id="A0AAV1I2N4"/>
<sequence>MVNIRFIVGLAVVVGALLLYHIYELKERLHAEKRRIMELQGEVSSRRLEEQDFRNLQMQIASQRSQQMADQPSPAPAPSAPTMRIRGANEEQNEYPAHVHYPTPHHIPTRPMESSSTTGPISAANEFVNEHPYGIPSVPNF</sequence>
<accession>A0AAV1I2N4</accession>
<name>A0AAV1I2N4_9CHLO</name>
<evidence type="ECO:0000256" key="1">
    <source>
        <dbReference type="SAM" id="MobiDB-lite"/>
    </source>
</evidence>
<dbReference type="EMBL" id="CAUYUE010000004">
    <property type="protein sequence ID" value="CAK0766298.1"/>
    <property type="molecule type" value="Genomic_DNA"/>
</dbReference>